<name>A0A0D1WMM3_ANEMI</name>
<keyword evidence="3" id="KW-0489">Methyltransferase</keyword>
<dbReference type="EMBL" id="LGUG01000017">
    <property type="protein sequence ID" value="KON83431.1"/>
    <property type="molecule type" value="Genomic_DNA"/>
</dbReference>
<dbReference type="STRING" id="47500.AF333_31050"/>
<dbReference type="GO" id="GO:0008168">
    <property type="term" value="F:methyltransferase activity"/>
    <property type="evidence" value="ECO:0007669"/>
    <property type="project" value="UniProtKB-KW"/>
</dbReference>
<dbReference type="Proteomes" id="UP000037269">
    <property type="component" value="Unassembled WGS sequence"/>
</dbReference>
<dbReference type="PATRIC" id="fig|47500.12.peg.4290"/>
<dbReference type="InterPro" id="IPR050210">
    <property type="entry name" value="tRNA_Adenine-N(6)_MTase"/>
</dbReference>
<organism evidence="2 4">
    <name type="scientific">Aneurinibacillus migulanus</name>
    <name type="common">Bacillus migulanus</name>
    <dbReference type="NCBI Taxonomy" id="47500"/>
    <lineage>
        <taxon>Bacteria</taxon>
        <taxon>Bacillati</taxon>
        <taxon>Bacillota</taxon>
        <taxon>Bacilli</taxon>
        <taxon>Bacillales</taxon>
        <taxon>Paenibacillaceae</taxon>
        <taxon>Aneurinibacillus group</taxon>
        <taxon>Aneurinibacillus</taxon>
    </lineage>
</organism>
<dbReference type="RefSeq" id="WP_043063551.1">
    <property type="nucleotide sequence ID" value="NZ_BJOA01000117.1"/>
</dbReference>
<dbReference type="GO" id="GO:0032259">
    <property type="term" value="P:methylation"/>
    <property type="evidence" value="ECO:0007669"/>
    <property type="project" value="UniProtKB-KW"/>
</dbReference>
<gene>
    <name evidence="2" type="ORF">AF333_31050</name>
    <name evidence="3" type="ORF">SAMN04487909_13711</name>
</gene>
<dbReference type="Gene3D" id="3.40.50.150">
    <property type="entry name" value="Vaccinia Virus protein VP39"/>
    <property type="match status" value="1"/>
</dbReference>
<dbReference type="InterPro" id="IPR029063">
    <property type="entry name" value="SAM-dependent_MTases_sf"/>
</dbReference>
<keyword evidence="4" id="KW-1185">Reference proteome</keyword>
<proteinExistence type="predicted"/>
<sequence>MKRVHLYSDERVDDLLTKNMKIIQSKEVFCFSLDAVLLSRFVSLPMKRGRIIDFCTGNGVIPLLLSTRTECPIDAVEIQERLYDMAQRNVALNDLEDRINVYRGDVKDAHTFLRNGGYDALTCNPPYMPAIGGDKNKSSHVAIARHEILLTLEEMIRASSRLVRSGGKVAYVHRAGRLADIMTLMRQYRIEPKRIRFVHPKPGIEANMVLIEGIRDGKPDVKVLPPLIVYNEDGTYCDEIYSIYYGDRRRE</sequence>
<dbReference type="CDD" id="cd02440">
    <property type="entry name" value="AdoMet_MTases"/>
    <property type="match status" value="1"/>
</dbReference>
<reference evidence="2 4" key="1">
    <citation type="submission" date="2015-07" db="EMBL/GenBank/DDBJ databases">
        <title>Fjat-14205 dsm 2895.</title>
        <authorList>
            <person name="Liu B."/>
            <person name="Wang J."/>
            <person name="Zhu Y."/>
            <person name="Liu G."/>
            <person name="Chen Q."/>
            <person name="Chen Z."/>
            <person name="Lan J."/>
            <person name="Che J."/>
            <person name="Ge C."/>
            <person name="Shi H."/>
            <person name="Pan Z."/>
            <person name="Liu X."/>
        </authorList>
    </citation>
    <scope>NUCLEOTIDE SEQUENCE [LARGE SCALE GENOMIC DNA]</scope>
    <source>
        <strain evidence="2 4">DSM 2895</strain>
    </source>
</reference>
<protein>
    <submittedName>
        <fullName evidence="3">tRNA1(Val) A37 N6-methylase TrmN6</fullName>
    </submittedName>
</protein>
<dbReference type="Proteomes" id="UP000182836">
    <property type="component" value="Unassembled WGS sequence"/>
</dbReference>
<keyword evidence="3" id="KW-0808">Transferase</keyword>
<evidence type="ECO:0000259" key="1">
    <source>
        <dbReference type="Pfam" id="PF05175"/>
    </source>
</evidence>
<dbReference type="Pfam" id="PF05175">
    <property type="entry name" value="MTS"/>
    <property type="match status" value="1"/>
</dbReference>
<accession>A0A0D1WMM3</accession>
<dbReference type="OrthoDB" id="9777257at2"/>
<dbReference type="EMBL" id="FNED01000037">
    <property type="protein sequence ID" value="SDK05249.1"/>
    <property type="molecule type" value="Genomic_DNA"/>
</dbReference>
<evidence type="ECO:0000313" key="5">
    <source>
        <dbReference type="Proteomes" id="UP000182836"/>
    </source>
</evidence>
<dbReference type="AlphaFoldDB" id="A0A0D1WMM3"/>
<feature type="domain" description="Methyltransferase small" evidence="1">
    <location>
        <begin position="35"/>
        <end position="172"/>
    </location>
</feature>
<dbReference type="InterPro" id="IPR007848">
    <property type="entry name" value="Small_mtfrase_dom"/>
</dbReference>
<dbReference type="PANTHER" id="PTHR47739:SF1">
    <property type="entry name" value="TRNA1(VAL) (ADENINE(37)-N6)-METHYLTRANSFERASE"/>
    <property type="match status" value="1"/>
</dbReference>
<evidence type="ECO:0000313" key="4">
    <source>
        <dbReference type="Proteomes" id="UP000037269"/>
    </source>
</evidence>
<evidence type="ECO:0000313" key="2">
    <source>
        <dbReference type="EMBL" id="KON83431.1"/>
    </source>
</evidence>
<dbReference type="GeneID" id="42309563"/>
<reference evidence="3 5" key="2">
    <citation type="submission" date="2016-10" db="EMBL/GenBank/DDBJ databases">
        <authorList>
            <person name="de Groot N.N."/>
        </authorList>
    </citation>
    <scope>NUCLEOTIDE SEQUENCE [LARGE SCALE GENOMIC DNA]</scope>
    <source>
        <strain evidence="3 5">DSM 2895</strain>
    </source>
</reference>
<dbReference type="PANTHER" id="PTHR47739">
    <property type="entry name" value="TRNA1(VAL) (ADENINE(37)-N6)-METHYLTRANSFERASE"/>
    <property type="match status" value="1"/>
</dbReference>
<dbReference type="SUPFAM" id="SSF53335">
    <property type="entry name" value="S-adenosyl-L-methionine-dependent methyltransferases"/>
    <property type="match status" value="1"/>
</dbReference>
<evidence type="ECO:0000313" key="3">
    <source>
        <dbReference type="EMBL" id="SDK05249.1"/>
    </source>
</evidence>